<accession>A0ACB9SJ45</accession>
<gene>
    <name evidence="1" type="ORF">MML48_9g00008204</name>
</gene>
<evidence type="ECO:0000313" key="1">
    <source>
        <dbReference type="EMBL" id="KAI4455171.1"/>
    </source>
</evidence>
<evidence type="ECO:0000313" key="2">
    <source>
        <dbReference type="Proteomes" id="UP001056778"/>
    </source>
</evidence>
<keyword evidence="2" id="KW-1185">Reference proteome</keyword>
<organism evidence="1 2">
    <name type="scientific">Holotrichia oblita</name>
    <name type="common">Chafer beetle</name>
    <dbReference type="NCBI Taxonomy" id="644536"/>
    <lineage>
        <taxon>Eukaryota</taxon>
        <taxon>Metazoa</taxon>
        <taxon>Ecdysozoa</taxon>
        <taxon>Arthropoda</taxon>
        <taxon>Hexapoda</taxon>
        <taxon>Insecta</taxon>
        <taxon>Pterygota</taxon>
        <taxon>Neoptera</taxon>
        <taxon>Endopterygota</taxon>
        <taxon>Coleoptera</taxon>
        <taxon>Polyphaga</taxon>
        <taxon>Scarabaeiformia</taxon>
        <taxon>Scarabaeidae</taxon>
        <taxon>Melolonthinae</taxon>
        <taxon>Holotrichia</taxon>
    </lineage>
</organism>
<sequence length="328" mass="37103">MYDIISRTIKHTIAQLKTIETIFDRYFLFADCARDTKIYQLAGLLFSLSCRSNGNYASLQMDGTLYYCVDSDGFATTESSDDDLVRTTKILRRKSFGLTKLKLPKMACLINITVIFGHPKILSCSRRRSDMERSGNHVFVSLHCDTNGNYAPLQCDVESQQCWCAESRTGVPTSPVVPLGLMSKLPCYDRRTVGSQYLRRCESELYAQRRIADEFRAHGTRKVNFPLHFCQYDGSFGPLRVQRGIVFCVWRDGSHLGYQQPADSSIVNVTCNCAIDERIFAEAGLNHMMSCLANGNYNPVQFSGTHYFCVDQNGFVIRELTENPPDCS</sequence>
<comment type="caution">
    <text evidence="1">The sequence shown here is derived from an EMBL/GenBank/DDBJ whole genome shotgun (WGS) entry which is preliminary data.</text>
</comment>
<reference evidence="1" key="1">
    <citation type="submission" date="2022-04" db="EMBL/GenBank/DDBJ databases">
        <title>Chromosome-scale genome assembly of Holotrichia oblita Faldermann.</title>
        <authorList>
            <person name="Rongchong L."/>
        </authorList>
    </citation>
    <scope>NUCLEOTIDE SEQUENCE</scope>
    <source>
        <strain evidence="1">81SQS9</strain>
    </source>
</reference>
<dbReference type="EMBL" id="CM043023">
    <property type="protein sequence ID" value="KAI4455171.1"/>
    <property type="molecule type" value="Genomic_DNA"/>
</dbReference>
<name>A0ACB9SJ45_HOLOL</name>
<proteinExistence type="predicted"/>
<dbReference type="Proteomes" id="UP001056778">
    <property type="component" value="Chromosome 9"/>
</dbReference>
<protein>
    <submittedName>
        <fullName evidence="1">Secreted modular calcium-binding protein</fullName>
    </submittedName>
</protein>